<proteinExistence type="predicted"/>
<accession>A0ACC3N4E8</accession>
<gene>
    <name evidence="1" type="ORF">LTR37_010765</name>
</gene>
<reference evidence="1" key="1">
    <citation type="submission" date="2023-07" db="EMBL/GenBank/DDBJ databases">
        <title>Black Yeasts Isolated from many extreme environments.</title>
        <authorList>
            <person name="Coleine C."/>
            <person name="Stajich J.E."/>
            <person name="Selbmann L."/>
        </authorList>
    </citation>
    <scope>NUCLEOTIDE SEQUENCE</scope>
    <source>
        <strain evidence="1">CCFEE 5714</strain>
    </source>
</reference>
<dbReference type="EMBL" id="JAUTXU010000090">
    <property type="protein sequence ID" value="KAK3709738.1"/>
    <property type="molecule type" value="Genomic_DNA"/>
</dbReference>
<dbReference type="Proteomes" id="UP001281147">
    <property type="component" value="Unassembled WGS sequence"/>
</dbReference>
<name>A0ACC3N4E8_9PEZI</name>
<protein>
    <submittedName>
        <fullName evidence="1">Uncharacterized protein</fullName>
    </submittedName>
</protein>
<keyword evidence="2" id="KW-1185">Reference proteome</keyword>
<sequence length="1021" mass="112825">MSTGQSRGRGRGRGRGDGQPSKGGDRGGGGGGRGDRGGGSDRGSGRGDRGGGGDRGGFRGRGGGGPPARGQDVQMASRGPPTPRAVGGIFIGAAPAPDPSITAAENALVAATRGQTIDGFPGRRGYGTKGKPIVLRTNYFKLNTTFDSADKLEDKTLHRYEVNVTPDLSKQKKRRLLDMLIEHSKFEDTTRATDYAKIIVTTDRIDLGPNNEWKESFTVPPEDSTGGQVAEEGEVPEFVIQARNRNRVEVTIRLSNSFSLHPIMEYLRHNSAGAMYQGQVNLIQLLNIIMCKAPQEKTTVANVGQNKFYPLNGHPAHENFELGGGLEAIRGYFSSVRPVINRLLVNINVTSGAFYKSMPLSNLLNETGFRNNEQIEGFIRMLKVRAVYKKDGAAQAHMTKVKTIVGFARQPRFGNAKAVKFSFTDMSGPMPKQQELSVFDYFKRERQITLQKPDQPVLNVGTKGDPQYLPIELCYVIPGQPYRRILAGEHTAEMIKFAVRPPNVNAMSIAGTAHAPGNGVRLFRLAGSPGEDVQAQSVKPFGFSVNTEMITVPGRILSGHRVNYGDKTETPRNGTWNCADRKFSVPGRHGKWQILVINRQGQRTLFDEPRDGLPPAQLFNELERSLGTYGLRMGQRVSTQSIMLDQLTVPNRNSNNRKIHGAYQKAEEQDVRLLFIVLPEADKWLYARIKYYGDIEFGIHSINAVGSKLQKSKNQGMFLGNLALKFNIKGGGVSHKIQNVLTKPLDNNTMLVGIDVTHPSPGSTQGAPSIACIVASTDEFLFQWPGSVRTQTGREEMVQGLEAMVLERLDLWRSKHNKLPTKIVIYRDGVSEGQYELVLSNELPAFVKAFDKQYGKVAQHPKVAIIIVGKRHHTRFYPTKVEDADYNAQRDKGSWNPLPGTIVDRGIAGRVLREFWLQAHQGLQGTARPAHYVVIKDDIAFEADELEQFTHNMCYLFNRATKAVSICPPAYYADLLCERGRAYLYSTLAENHASDSSQFDGDNAEWTGGVHERLKSSTWYI</sequence>
<evidence type="ECO:0000313" key="1">
    <source>
        <dbReference type="EMBL" id="KAK3709738.1"/>
    </source>
</evidence>
<evidence type="ECO:0000313" key="2">
    <source>
        <dbReference type="Proteomes" id="UP001281147"/>
    </source>
</evidence>
<organism evidence="1 2">
    <name type="scientific">Vermiconidia calcicola</name>
    <dbReference type="NCBI Taxonomy" id="1690605"/>
    <lineage>
        <taxon>Eukaryota</taxon>
        <taxon>Fungi</taxon>
        <taxon>Dikarya</taxon>
        <taxon>Ascomycota</taxon>
        <taxon>Pezizomycotina</taxon>
        <taxon>Dothideomycetes</taxon>
        <taxon>Dothideomycetidae</taxon>
        <taxon>Mycosphaerellales</taxon>
        <taxon>Extremaceae</taxon>
        <taxon>Vermiconidia</taxon>
    </lineage>
</organism>
<comment type="caution">
    <text evidence="1">The sequence shown here is derived from an EMBL/GenBank/DDBJ whole genome shotgun (WGS) entry which is preliminary data.</text>
</comment>